<comment type="pathway">
    <text evidence="11">Cofactor biosynthesis; tocopherol biosynthesis.</text>
</comment>
<evidence type="ECO:0000256" key="8">
    <source>
        <dbReference type="ARBA" id="ARBA00022946"/>
    </source>
</evidence>
<evidence type="ECO:0000256" key="10">
    <source>
        <dbReference type="ARBA" id="ARBA00023136"/>
    </source>
</evidence>
<organism evidence="15 16">
    <name type="scientific">Fraxinus pennsylvanica</name>
    <dbReference type="NCBI Taxonomy" id="56036"/>
    <lineage>
        <taxon>Eukaryota</taxon>
        <taxon>Viridiplantae</taxon>
        <taxon>Streptophyta</taxon>
        <taxon>Embryophyta</taxon>
        <taxon>Tracheophyta</taxon>
        <taxon>Spermatophyta</taxon>
        <taxon>Magnoliopsida</taxon>
        <taxon>eudicotyledons</taxon>
        <taxon>Gunneridae</taxon>
        <taxon>Pentapetalae</taxon>
        <taxon>asterids</taxon>
        <taxon>lamiids</taxon>
        <taxon>Lamiales</taxon>
        <taxon>Oleaceae</taxon>
        <taxon>Oleeae</taxon>
        <taxon>Fraxinus</taxon>
    </lineage>
</organism>
<feature type="transmembrane region" description="Helical" evidence="14">
    <location>
        <begin position="99"/>
        <end position="118"/>
    </location>
</feature>
<gene>
    <name evidence="15" type="ORF">FPE_LOCUS7219</name>
</gene>
<evidence type="ECO:0000256" key="4">
    <source>
        <dbReference type="ARBA" id="ARBA00022640"/>
    </source>
</evidence>
<dbReference type="AlphaFoldDB" id="A0AAD2DMU3"/>
<feature type="transmembrane region" description="Helical" evidence="14">
    <location>
        <begin position="264"/>
        <end position="285"/>
    </location>
</feature>
<keyword evidence="7" id="KW-0418">Kinase</keyword>
<evidence type="ECO:0000256" key="5">
    <source>
        <dbReference type="ARBA" id="ARBA00022679"/>
    </source>
</evidence>
<dbReference type="EC" id="2.7.1.182" evidence="12"/>
<sequence length="392" mass="43654">MKQLILSQQFQLRHLSSTQLHVLRVREMAYSAIVRLGSPAAESTTYFRFSLLQCHVTTPSTLSRFLIALPRYNTRQFPVLSRNLRSRASLLYAVGDGSAMLQDAGATVLVMGGAYALVSTFDNLTRRNLIEQSLSRKLVHIFSGLLFLAAWPIFSTSTGARYFASLVPLINCLRLVIHGLSLATDEGLIKSVTREGKPEELLRGPLYYVLVLILCAIVFWRDSPIGVISLAMMCGGDGIADIVGRRFGSVKIPYNRQKSWAGSVSMFLFGFLVSVGMLYYFSILGYFQLDWVQTIEAVALVSFVATVVESLPTGGLMDDNISVPLASMPYFRLVEAYGGKIIIEEVDIRKLGLHDLRSRFGIISQEPVLFEGTVRSNVDPPWLYSDDEIWKV</sequence>
<keyword evidence="5" id="KW-0808">Transferase</keyword>
<evidence type="ECO:0000256" key="2">
    <source>
        <dbReference type="ARBA" id="ARBA00010794"/>
    </source>
</evidence>
<evidence type="ECO:0000256" key="14">
    <source>
        <dbReference type="SAM" id="Phobius"/>
    </source>
</evidence>
<dbReference type="PANTHER" id="PTHR32523">
    <property type="entry name" value="PHYTOL KINASE 1, CHLOROPLASTIC"/>
    <property type="match status" value="1"/>
</dbReference>
<feature type="transmembrane region" description="Helical" evidence="14">
    <location>
        <begin position="138"/>
        <end position="154"/>
    </location>
</feature>
<comment type="similarity">
    <text evidence="2">Belongs to the polyprenol kinase family.</text>
</comment>
<dbReference type="Gene3D" id="3.40.50.300">
    <property type="entry name" value="P-loop containing nucleotide triphosphate hydrolases"/>
    <property type="match status" value="1"/>
</dbReference>
<keyword evidence="3" id="KW-0150">Chloroplast</keyword>
<dbReference type="InterPro" id="IPR039606">
    <property type="entry name" value="Phytol/farnesol_kinase"/>
</dbReference>
<accession>A0AAD2DMU3</accession>
<dbReference type="Proteomes" id="UP000834106">
    <property type="component" value="Chromosome 4"/>
</dbReference>
<evidence type="ECO:0000256" key="3">
    <source>
        <dbReference type="ARBA" id="ARBA00022528"/>
    </source>
</evidence>
<dbReference type="SUPFAM" id="SSF52540">
    <property type="entry name" value="P-loop containing nucleoside triphosphate hydrolases"/>
    <property type="match status" value="1"/>
</dbReference>
<dbReference type="InterPro" id="IPR027417">
    <property type="entry name" value="P-loop_NTPase"/>
</dbReference>
<comment type="subcellular location">
    <subcellularLocation>
        <location evidence="1">Plastid</location>
        <location evidence="1">Chloroplast membrane</location>
        <topology evidence="1">Multi-pass membrane protein</topology>
    </subcellularLocation>
</comment>
<evidence type="ECO:0000256" key="7">
    <source>
        <dbReference type="ARBA" id="ARBA00022777"/>
    </source>
</evidence>
<evidence type="ECO:0000256" key="9">
    <source>
        <dbReference type="ARBA" id="ARBA00022989"/>
    </source>
</evidence>
<feature type="transmembrane region" description="Helical" evidence="14">
    <location>
        <begin position="201"/>
        <end position="219"/>
    </location>
</feature>
<keyword evidence="9 14" id="KW-1133">Transmembrane helix</keyword>
<keyword evidence="10 14" id="KW-0472">Membrane</keyword>
<dbReference type="GO" id="GO:0010189">
    <property type="term" value="P:vitamin E biosynthetic process"/>
    <property type="evidence" value="ECO:0007669"/>
    <property type="project" value="TreeGrafter"/>
</dbReference>
<protein>
    <recommendedName>
        <fullName evidence="12">phytol kinase</fullName>
        <ecNumber evidence="12">2.7.1.182</ecNumber>
    </recommendedName>
</protein>
<dbReference type="EMBL" id="OU503039">
    <property type="protein sequence ID" value="CAI9759789.1"/>
    <property type="molecule type" value="Genomic_DNA"/>
</dbReference>
<name>A0AAD2DMU3_9LAMI</name>
<keyword evidence="4" id="KW-0934">Plastid</keyword>
<keyword evidence="8" id="KW-0809">Transit peptide</keyword>
<keyword evidence="16" id="KW-1185">Reference proteome</keyword>
<evidence type="ECO:0000313" key="15">
    <source>
        <dbReference type="EMBL" id="CAI9759789.1"/>
    </source>
</evidence>
<evidence type="ECO:0000256" key="11">
    <source>
        <dbReference type="ARBA" id="ARBA00024015"/>
    </source>
</evidence>
<keyword evidence="6 14" id="KW-0812">Transmembrane</keyword>
<reference evidence="15" key="1">
    <citation type="submission" date="2023-05" db="EMBL/GenBank/DDBJ databases">
        <authorList>
            <person name="Huff M."/>
        </authorList>
    </citation>
    <scope>NUCLEOTIDE SEQUENCE</scope>
</reference>
<evidence type="ECO:0000256" key="1">
    <source>
        <dbReference type="ARBA" id="ARBA00004508"/>
    </source>
</evidence>
<evidence type="ECO:0000256" key="6">
    <source>
        <dbReference type="ARBA" id="ARBA00022692"/>
    </source>
</evidence>
<comment type="catalytic activity">
    <reaction evidence="13">
        <text>phytol + CTP = phytyl phosphate + CDP + H(+)</text>
        <dbReference type="Rhea" id="RHEA:38055"/>
        <dbReference type="ChEBI" id="CHEBI:15378"/>
        <dbReference type="ChEBI" id="CHEBI:17327"/>
        <dbReference type="ChEBI" id="CHEBI:37563"/>
        <dbReference type="ChEBI" id="CHEBI:58069"/>
        <dbReference type="ChEBI" id="CHEBI:75483"/>
        <dbReference type="EC" id="2.7.1.182"/>
    </reaction>
</comment>
<dbReference type="GO" id="GO:0031969">
    <property type="term" value="C:chloroplast membrane"/>
    <property type="evidence" value="ECO:0007669"/>
    <property type="project" value="UniProtKB-SubCell"/>
</dbReference>
<evidence type="ECO:0000256" key="12">
    <source>
        <dbReference type="ARBA" id="ARBA00039024"/>
    </source>
</evidence>
<dbReference type="PANTHER" id="PTHR32523:SF8">
    <property type="entry name" value="DOLICHOL KINASE"/>
    <property type="match status" value="1"/>
</dbReference>
<proteinExistence type="inferred from homology"/>
<dbReference type="GO" id="GO:0010276">
    <property type="term" value="F:phytol kinase activity"/>
    <property type="evidence" value="ECO:0007669"/>
    <property type="project" value="UniProtKB-EC"/>
</dbReference>
<evidence type="ECO:0000313" key="16">
    <source>
        <dbReference type="Proteomes" id="UP000834106"/>
    </source>
</evidence>
<evidence type="ECO:0000256" key="13">
    <source>
        <dbReference type="ARBA" id="ARBA00048889"/>
    </source>
</evidence>